<gene>
    <name evidence="1" type="ORF">I5L79_03155</name>
</gene>
<organism evidence="1 2">
    <name type="scientific">Hymenobacter guriensis</name>
    <dbReference type="NCBI Taxonomy" id="2793065"/>
    <lineage>
        <taxon>Bacteria</taxon>
        <taxon>Pseudomonadati</taxon>
        <taxon>Bacteroidota</taxon>
        <taxon>Cytophagia</taxon>
        <taxon>Cytophagales</taxon>
        <taxon>Hymenobacteraceae</taxon>
        <taxon>Hymenobacter</taxon>
    </lineage>
</organism>
<sequence>MLTTTNLFLAASALLLTTACRKEIETVVVKEVDKVYSWTEIKQAVGTSRYILNMTKDENQLYLQTPYYLGILSPNNKRRYYEQVGAGFPTNIDLRMAMSNVFTAYPVRDTAVTILQTKAPLSGGGRSLEIIPRQLDPKATYVQTNNVRIHGSFAAINRNNYLLFAYSTAAAPDPNVHFILTQLSVQAGQIQAQPLVITAPTPSIFLTGRLRWIVSFDDYFLADMGDAGIYKILQDGTIRLVTVNTPESTIRDACYEWQGRLYIVEEYNSMLVSLDKGVTWRRYTDTPDAFTFTEYYTVGDSLVGISHAGTTNQLFTLRWNNFSYKLRALENDGLERVDISNLAVLGDTVYVGTNGGLFKRPLSAFFETKQ</sequence>
<keyword evidence="2" id="KW-1185">Reference proteome</keyword>
<protein>
    <recommendedName>
        <fullName evidence="3">Exo-alpha-sialidase</fullName>
    </recommendedName>
</protein>
<evidence type="ECO:0000313" key="2">
    <source>
        <dbReference type="Proteomes" id="UP000601099"/>
    </source>
</evidence>
<dbReference type="EMBL" id="JADWYK010000001">
    <property type="protein sequence ID" value="MBG8552525.1"/>
    <property type="molecule type" value="Genomic_DNA"/>
</dbReference>
<dbReference type="RefSeq" id="WP_196953553.1">
    <property type="nucleotide sequence ID" value="NZ_JADWYK010000001.1"/>
</dbReference>
<name>A0ABS0KXN4_9BACT</name>
<evidence type="ECO:0000313" key="1">
    <source>
        <dbReference type="EMBL" id="MBG8552525.1"/>
    </source>
</evidence>
<evidence type="ECO:0008006" key="3">
    <source>
        <dbReference type="Google" id="ProtNLM"/>
    </source>
</evidence>
<dbReference type="Proteomes" id="UP000601099">
    <property type="component" value="Unassembled WGS sequence"/>
</dbReference>
<proteinExistence type="predicted"/>
<comment type="caution">
    <text evidence="1">The sequence shown here is derived from an EMBL/GenBank/DDBJ whole genome shotgun (WGS) entry which is preliminary data.</text>
</comment>
<accession>A0ABS0KXN4</accession>
<reference evidence="1 2" key="1">
    <citation type="submission" date="2020-11" db="EMBL/GenBank/DDBJ databases">
        <title>Hymenobacter sp.</title>
        <authorList>
            <person name="Kim M.K."/>
        </authorList>
    </citation>
    <scope>NUCLEOTIDE SEQUENCE [LARGE SCALE GENOMIC DNA]</scope>
    <source>
        <strain evidence="1 2">BT594</strain>
    </source>
</reference>